<proteinExistence type="predicted"/>
<evidence type="ECO:0000313" key="3">
    <source>
        <dbReference type="Proteomes" id="UP000664382"/>
    </source>
</evidence>
<evidence type="ECO:0000313" key="2">
    <source>
        <dbReference type="EMBL" id="MBO1901114.1"/>
    </source>
</evidence>
<dbReference type="EMBL" id="JAGDYM010000004">
    <property type="protein sequence ID" value="MBO1901114.1"/>
    <property type="molecule type" value="Genomic_DNA"/>
</dbReference>
<dbReference type="Proteomes" id="UP000664382">
    <property type="component" value="Unassembled WGS sequence"/>
</dbReference>
<feature type="transmembrane region" description="Helical" evidence="1">
    <location>
        <begin position="41"/>
        <end position="62"/>
    </location>
</feature>
<accession>A0A939MQD4</accession>
<organism evidence="2 3">
    <name type="scientific">Leucobacter weissii</name>
    <dbReference type="NCBI Taxonomy" id="1983706"/>
    <lineage>
        <taxon>Bacteria</taxon>
        <taxon>Bacillati</taxon>
        <taxon>Actinomycetota</taxon>
        <taxon>Actinomycetes</taxon>
        <taxon>Micrococcales</taxon>
        <taxon>Microbacteriaceae</taxon>
        <taxon>Leucobacter</taxon>
    </lineage>
</organism>
<reference evidence="2" key="1">
    <citation type="submission" date="2021-03" db="EMBL/GenBank/DDBJ databases">
        <title>Leucobacter chromiisoli sp. nov., isolated from chromium-containing soil of chemical plant.</title>
        <authorList>
            <person name="Xu Z."/>
        </authorList>
    </citation>
    <scope>NUCLEOTIDE SEQUENCE</scope>
    <source>
        <strain evidence="2">S27</strain>
    </source>
</reference>
<keyword evidence="1" id="KW-0472">Membrane</keyword>
<name>A0A939MQD4_9MICO</name>
<dbReference type="RefSeq" id="WP_208096304.1">
    <property type="nucleotide sequence ID" value="NZ_JAGDYM010000004.1"/>
</dbReference>
<gene>
    <name evidence="2" type="ORF">J4H92_04020</name>
</gene>
<keyword evidence="1" id="KW-1133">Transmembrane helix</keyword>
<sequence>MDLLPRKSGPAQVAAGGTPRVNLLPREVVERRAQRTILKNWGFRLLGAVVVVGVVCVLLFAWQAIAALRLSAVQADGQALLTQIAAKSEIGELLNREQELTGFRAEARSTDLSWERTIDRIREALPDDGWVCAYELRSGAEPSGDPETGVGFVGTVTVCGPFPAGSAFMGDILSVKGVASATVLEGSWDDEIDAYAHTVEIAFDQTVYAGHDDEEAGE</sequence>
<dbReference type="AlphaFoldDB" id="A0A939MQD4"/>
<keyword evidence="1" id="KW-0812">Transmembrane</keyword>
<comment type="caution">
    <text evidence="2">The sequence shown here is derived from an EMBL/GenBank/DDBJ whole genome shotgun (WGS) entry which is preliminary data.</text>
</comment>
<protein>
    <submittedName>
        <fullName evidence="2">Uncharacterized protein</fullName>
    </submittedName>
</protein>
<keyword evidence="3" id="KW-1185">Reference proteome</keyword>
<evidence type="ECO:0000256" key="1">
    <source>
        <dbReference type="SAM" id="Phobius"/>
    </source>
</evidence>